<gene>
    <name evidence="2" type="ORF">EVOR1521_LOCUS8297</name>
</gene>
<dbReference type="AlphaFoldDB" id="A0AA36MVD5"/>
<accession>A0AA36MVD5</accession>
<evidence type="ECO:0000313" key="2">
    <source>
        <dbReference type="EMBL" id="CAJ1380328.1"/>
    </source>
</evidence>
<feature type="region of interest" description="Disordered" evidence="1">
    <location>
        <begin position="219"/>
        <end position="244"/>
    </location>
</feature>
<protein>
    <submittedName>
        <fullName evidence="2">Uncharacterized protein</fullName>
    </submittedName>
</protein>
<proteinExistence type="predicted"/>
<dbReference type="EMBL" id="CAUJNA010000702">
    <property type="protein sequence ID" value="CAJ1380328.1"/>
    <property type="molecule type" value="Genomic_DNA"/>
</dbReference>
<evidence type="ECO:0000313" key="3">
    <source>
        <dbReference type="Proteomes" id="UP001178507"/>
    </source>
</evidence>
<keyword evidence="3" id="KW-1185">Reference proteome</keyword>
<reference evidence="2" key="1">
    <citation type="submission" date="2023-08" db="EMBL/GenBank/DDBJ databases">
        <authorList>
            <person name="Chen Y."/>
            <person name="Shah S."/>
            <person name="Dougan E. K."/>
            <person name="Thang M."/>
            <person name="Chan C."/>
        </authorList>
    </citation>
    <scope>NUCLEOTIDE SEQUENCE</scope>
</reference>
<name>A0AA36MVD5_9DINO</name>
<comment type="caution">
    <text evidence="2">The sequence shown here is derived from an EMBL/GenBank/DDBJ whole genome shotgun (WGS) entry which is preliminary data.</text>
</comment>
<dbReference type="Proteomes" id="UP001178507">
    <property type="component" value="Unassembled WGS sequence"/>
</dbReference>
<evidence type="ECO:0000256" key="1">
    <source>
        <dbReference type="SAM" id="MobiDB-lite"/>
    </source>
</evidence>
<sequence>MDIASLAGEPLAKVADPLNAGTVEGALTGLLKAGSEATNNTAVAGTILDIVNVSMKEKLYAAHNESLKKIEEASQQFNDCLTTYKAADEVRFPPTSLLQTNGSNGSAWYEEYFEAYSWCKSYEANLSVQTQDCEYYCLKETQTIDQQCVALDEESATSWTAHPFPTRATGPSLNAWWQTSRSTWASTRTGTSMCRTSAKTSKARWRLATRTATTLWRWSSQRPRKPTLGAARPGPLLRAPSATS</sequence>
<organism evidence="2 3">
    <name type="scientific">Effrenium voratum</name>
    <dbReference type="NCBI Taxonomy" id="2562239"/>
    <lineage>
        <taxon>Eukaryota</taxon>
        <taxon>Sar</taxon>
        <taxon>Alveolata</taxon>
        <taxon>Dinophyceae</taxon>
        <taxon>Suessiales</taxon>
        <taxon>Symbiodiniaceae</taxon>
        <taxon>Effrenium</taxon>
    </lineage>
</organism>